<dbReference type="PROSITE" id="PS50995">
    <property type="entry name" value="HTH_MARR_2"/>
    <property type="match status" value="1"/>
</dbReference>
<dbReference type="InterPro" id="IPR036388">
    <property type="entry name" value="WH-like_DNA-bd_sf"/>
</dbReference>
<protein>
    <submittedName>
        <fullName evidence="2">MarR family transcriptional regulator</fullName>
    </submittedName>
</protein>
<sequence>MTLADLIQQHEFASPAQEAVLNVFATESWVSGEIAAALAPHGVTEAQYNVLRILRGSHPARLACSDIGDRLVDRTPDVTRLLVRLEKHGLVERRRAEHDRRVVEVAITPDGLDTLATLDGPVDRVMEAVTEHLSDDDLATLSALLERMRAGQQ</sequence>
<evidence type="ECO:0000313" key="2">
    <source>
        <dbReference type="EMBL" id="MDT0630297.1"/>
    </source>
</evidence>
<dbReference type="PANTHER" id="PTHR33164:SF101">
    <property type="entry name" value="TRANSCRIPTIONAL REPRESSOR MPRA"/>
    <property type="match status" value="1"/>
</dbReference>
<accession>A0ABU3BLY0</accession>
<dbReference type="Gene3D" id="1.10.10.10">
    <property type="entry name" value="Winged helix-like DNA-binding domain superfamily/Winged helix DNA-binding domain"/>
    <property type="match status" value="1"/>
</dbReference>
<dbReference type="InterPro" id="IPR000835">
    <property type="entry name" value="HTH_MarR-typ"/>
</dbReference>
<comment type="caution">
    <text evidence="2">The sequence shown here is derived from an EMBL/GenBank/DDBJ whole genome shotgun (WGS) entry which is preliminary data.</text>
</comment>
<dbReference type="InterPro" id="IPR039422">
    <property type="entry name" value="MarR/SlyA-like"/>
</dbReference>
<gene>
    <name evidence="2" type="ORF">RM540_00920</name>
</gene>
<organism evidence="2 3">
    <name type="scientific">Rubrivirga litoralis</name>
    <dbReference type="NCBI Taxonomy" id="3075598"/>
    <lineage>
        <taxon>Bacteria</taxon>
        <taxon>Pseudomonadati</taxon>
        <taxon>Rhodothermota</taxon>
        <taxon>Rhodothermia</taxon>
        <taxon>Rhodothermales</taxon>
        <taxon>Rubricoccaceae</taxon>
        <taxon>Rubrivirga</taxon>
    </lineage>
</organism>
<dbReference type="EMBL" id="JAVRHT010000001">
    <property type="protein sequence ID" value="MDT0630297.1"/>
    <property type="molecule type" value="Genomic_DNA"/>
</dbReference>
<dbReference type="Proteomes" id="UP001267426">
    <property type="component" value="Unassembled WGS sequence"/>
</dbReference>
<reference evidence="2 3" key="1">
    <citation type="submission" date="2023-09" db="EMBL/GenBank/DDBJ databases">
        <authorList>
            <person name="Rey-Velasco X."/>
        </authorList>
    </citation>
    <scope>NUCLEOTIDE SEQUENCE [LARGE SCALE GENOMIC DNA]</scope>
    <source>
        <strain evidence="2 3">F394</strain>
    </source>
</reference>
<dbReference type="PRINTS" id="PR00598">
    <property type="entry name" value="HTHMARR"/>
</dbReference>
<dbReference type="RefSeq" id="WP_311661306.1">
    <property type="nucleotide sequence ID" value="NZ_JAVRHT010000001.1"/>
</dbReference>
<dbReference type="InterPro" id="IPR036390">
    <property type="entry name" value="WH_DNA-bd_sf"/>
</dbReference>
<dbReference type="SMART" id="SM00347">
    <property type="entry name" value="HTH_MARR"/>
    <property type="match status" value="1"/>
</dbReference>
<evidence type="ECO:0000313" key="3">
    <source>
        <dbReference type="Proteomes" id="UP001267426"/>
    </source>
</evidence>
<dbReference type="SUPFAM" id="SSF46785">
    <property type="entry name" value="Winged helix' DNA-binding domain"/>
    <property type="match status" value="1"/>
</dbReference>
<keyword evidence="3" id="KW-1185">Reference proteome</keyword>
<name>A0ABU3BLY0_9BACT</name>
<feature type="domain" description="HTH marR-type" evidence="1">
    <location>
        <begin position="1"/>
        <end position="150"/>
    </location>
</feature>
<proteinExistence type="predicted"/>
<dbReference type="PANTHER" id="PTHR33164">
    <property type="entry name" value="TRANSCRIPTIONAL REGULATOR, MARR FAMILY"/>
    <property type="match status" value="1"/>
</dbReference>
<dbReference type="Pfam" id="PF01047">
    <property type="entry name" value="MarR"/>
    <property type="match status" value="1"/>
</dbReference>
<evidence type="ECO:0000259" key="1">
    <source>
        <dbReference type="PROSITE" id="PS50995"/>
    </source>
</evidence>